<dbReference type="AlphaFoldDB" id="A0A1I0QBY2"/>
<feature type="domain" description="CBS" evidence="3">
    <location>
        <begin position="75"/>
        <end position="155"/>
    </location>
</feature>
<sequence>MHDTIPVTEIMVADVVTAPPDATATEAATLMRDEGVSSVVVARNGNPVGIVTEGDFATHLCKRRDLGHIELSAVMSSPLTTIESTASLVDAVELLRSSDIEHLPVVARDGARTETRSGAADGDDGAGSTDSAGDLVGIVTTIELSYYVPQLVHRTVDSRQERPRRQVRTDTQYERDDWDFEYRGADKSSVAVGDVARFSKPLTEDDVAAFADVTGDTNRLHLDAAYAAETRFGERIVHGVLANGLLSAALARLPGLTIYLSQESSFRAPLPIGDRATAVCEVVEDLGRDKYRIETTVLDGDGTVVLDGDAVVLVDDLPPMADDETDATAIQ</sequence>
<accession>A0A1I0QBY2</accession>
<dbReference type="Pfam" id="PF01575">
    <property type="entry name" value="MaoC_dehydratas"/>
    <property type="match status" value="1"/>
</dbReference>
<dbReference type="InterPro" id="IPR029069">
    <property type="entry name" value="HotDog_dom_sf"/>
</dbReference>
<evidence type="ECO:0000313" key="5">
    <source>
        <dbReference type="Proteomes" id="UP000183275"/>
    </source>
</evidence>
<dbReference type="PANTHER" id="PTHR43437:SF3">
    <property type="entry name" value="HYDROXYACYL-THIOESTER DEHYDRATASE TYPE 2, MITOCHONDRIAL"/>
    <property type="match status" value="1"/>
</dbReference>
<dbReference type="GO" id="GO:0006633">
    <property type="term" value="P:fatty acid biosynthetic process"/>
    <property type="evidence" value="ECO:0007669"/>
    <property type="project" value="TreeGrafter"/>
</dbReference>
<dbReference type="CDD" id="cd03449">
    <property type="entry name" value="R_hydratase"/>
    <property type="match status" value="1"/>
</dbReference>
<dbReference type="PROSITE" id="PS51371">
    <property type="entry name" value="CBS"/>
    <property type="match status" value="2"/>
</dbReference>
<keyword evidence="5" id="KW-1185">Reference proteome</keyword>
<evidence type="ECO:0000256" key="2">
    <source>
        <dbReference type="SAM" id="MobiDB-lite"/>
    </source>
</evidence>
<feature type="domain" description="CBS" evidence="3">
    <location>
        <begin position="11"/>
        <end position="66"/>
    </location>
</feature>
<dbReference type="GO" id="GO:0019171">
    <property type="term" value="F:(3R)-hydroxyacyl-[acyl-carrier-protein] dehydratase activity"/>
    <property type="evidence" value="ECO:0007669"/>
    <property type="project" value="TreeGrafter"/>
</dbReference>
<feature type="region of interest" description="Disordered" evidence="2">
    <location>
        <begin position="108"/>
        <end position="130"/>
    </location>
</feature>
<dbReference type="SMART" id="SM00116">
    <property type="entry name" value="CBS"/>
    <property type="match status" value="2"/>
</dbReference>
<protein>
    <submittedName>
        <fullName evidence="4">Acyl dehydratase</fullName>
    </submittedName>
</protein>
<dbReference type="InterPro" id="IPR050965">
    <property type="entry name" value="UPF0336/Enoyl-CoA_hydratase"/>
</dbReference>
<reference evidence="5" key="1">
    <citation type="submission" date="2016-10" db="EMBL/GenBank/DDBJ databases">
        <authorList>
            <person name="Varghese N."/>
        </authorList>
    </citation>
    <scope>NUCLEOTIDE SEQUENCE [LARGE SCALE GENOMIC DNA]</scope>
    <source>
        <strain evidence="5">CGMCC 1.12284</strain>
    </source>
</reference>
<gene>
    <name evidence="4" type="ORF">SAMN05216285_3346</name>
</gene>
<dbReference type="InterPro" id="IPR002539">
    <property type="entry name" value="MaoC-like_dom"/>
</dbReference>
<dbReference type="Gene3D" id="3.10.129.10">
    <property type="entry name" value="Hotdog Thioesterase"/>
    <property type="match status" value="1"/>
</dbReference>
<dbReference type="Pfam" id="PF00571">
    <property type="entry name" value="CBS"/>
    <property type="match status" value="2"/>
</dbReference>
<evidence type="ECO:0000256" key="1">
    <source>
        <dbReference type="PROSITE-ProRule" id="PRU00703"/>
    </source>
</evidence>
<evidence type="ECO:0000313" key="4">
    <source>
        <dbReference type="EMBL" id="SEW24402.1"/>
    </source>
</evidence>
<dbReference type="Gene3D" id="3.10.580.10">
    <property type="entry name" value="CBS-domain"/>
    <property type="match status" value="1"/>
</dbReference>
<dbReference type="STRING" id="1202768.SAMN05216285_3346"/>
<dbReference type="Proteomes" id="UP000183275">
    <property type="component" value="Unassembled WGS sequence"/>
</dbReference>
<dbReference type="SUPFAM" id="SSF54637">
    <property type="entry name" value="Thioesterase/thiol ester dehydrase-isomerase"/>
    <property type="match status" value="1"/>
</dbReference>
<dbReference type="eggNOG" id="arCOG00606">
    <property type="taxonomic scope" value="Archaea"/>
</dbReference>
<proteinExistence type="predicted"/>
<organism evidence="4 5">
    <name type="scientific">Natrinema salifodinae</name>
    <dbReference type="NCBI Taxonomy" id="1202768"/>
    <lineage>
        <taxon>Archaea</taxon>
        <taxon>Methanobacteriati</taxon>
        <taxon>Methanobacteriota</taxon>
        <taxon>Stenosarchaea group</taxon>
        <taxon>Halobacteria</taxon>
        <taxon>Halobacteriales</taxon>
        <taxon>Natrialbaceae</taxon>
        <taxon>Natrinema</taxon>
    </lineage>
</organism>
<dbReference type="InterPro" id="IPR000644">
    <property type="entry name" value="CBS_dom"/>
</dbReference>
<dbReference type="PANTHER" id="PTHR43437">
    <property type="entry name" value="HYDROXYACYL-THIOESTER DEHYDRATASE TYPE 2, MITOCHONDRIAL-RELATED"/>
    <property type="match status" value="1"/>
</dbReference>
<dbReference type="OrthoDB" id="51509at2157"/>
<dbReference type="RefSeq" id="WP_049990023.1">
    <property type="nucleotide sequence ID" value="NZ_FOIS01000004.1"/>
</dbReference>
<name>A0A1I0QBY2_9EURY</name>
<evidence type="ECO:0000259" key="3">
    <source>
        <dbReference type="PROSITE" id="PS51371"/>
    </source>
</evidence>
<keyword evidence="1" id="KW-0129">CBS domain</keyword>
<dbReference type="InterPro" id="IPR046342">
    <property type="entry name" value="CBS_dom_sf"/>
</dbReference>
<dbReference type="SUPFAM" id="SSF54631">
    <property type="entry name" value="CBS-domain pair"/>
    <property type="match status" value="1"/>
</dbReference>
<dbReference type="EMBL" id="FOIS01000004">
    <property type="protein sequence ID" value="SEW24402.1"/>
    <property type="molecule type" value="Genomic_DNA"/>
</dbReference>
<dbReference type="eggNOG" id="arCOG00778">
    <property type="taxonomic scope" value="Archaea"/>
</dbReference>